<evidence type="ECO:0000313" key="4">
    <source>
        <dbReference type="Proteomes" id="UP000799766"/>
    </source>
</evidence>
<sequence length="626" mass="71189">MAVAIVTPKLTPPTVFGKLSLDTPFKSTSSSQRANEQTHEDIDERIFQEINGCVFQDTGGFNAKYFEGKQWSAEAQRIAERVNPQVVVGRWRDYPQPQRRSAYHTSPELPLAGSECKCKPDLFVTSVDACSHQGKYKWTDVQVIGELKQSEIRGKYTKELLSFCGHAREVFASQPTRRFLHGFFIRGSFMELWVFDRSGPYNCGRLDIHQDPSRFIRILGVNTYIKEDKICRYIMFKGEKTEEEQFYLEDTPIALQQAIVCRGTTSKLFGYHDLETIADLREGLQFGRPKAFRSARKDSINQSRSKTQGSMLADALGISLATFSSSSSRQKRKRSDETFPTGRLKRSRSGSRRQSDSGSPIKVQVNSSAIDGSVNVSEQGVEQSDTISLTAAEVQDDSFENRIFSCLVIWPPRRAIHEFTSGTEFLEACRDFLKGHRSLYVDGRMLHRDISDNTIITNPEREGDPRGMLIDLDLAKDLDGGPSGARHRTGTMEFMAIEVLEGRPHTCRHDLGSLFYVFLWVTIGHSHDLGQNQNLPREIQLRDWYRGSYAQIANTKRGHMDKKTSRGIVTEIPSRFEGLKRLAGELRDILFPIREESLFTGTYHDSDELYQPMIEAFEREIANLQK</sequence>
<evidence type="ECO:0000313" key="3">
    <source>
        <dbReference type="EMBL" id="KAF2452319.1"/>
    </source>
</evidence>
<dbReference type="Gene3D" id="1.10.510.10">
    <property type="entry name" value="Transferase(Phosphotransferase) domain 1"/>
    <property type="match status" value="1"/>
</dbReference>
<dbReference type="EMBL" id="MU001712">
    <property type="protein sequence ID" value="KAF2452319.1"/>
    <property type="molecule type" value="Genomic_DNA"/>
</dbReference>
<accession>A0A6A6NL03</accession>
<dbReference type="SUPFAM" id="SSF56112">
    <property type="entry name" value="Protein kinase-like (PK-like)"/>
    <property type="match status" value="1"/>
</dbReference>
<feature type="region of interest" description="Disordered" evidence="1">
    <location>
        <begin position="325"/>
        <end position="369"/>
    </location>
</feature>
<dbReference type="OrthoDB" id="5584477at2759"/>
<feature type="domain" description="Fungal-type protein kinase" evidence="2">
    <location>
        <begin position="119"/>
        <end position="521"/>
    </location>
</feature>
<dbReference type="InterPro" id="IPR011009">
    <property type="entry name" value="Kinase-like_dom_sf"/>
</dbReference>
<dbReference type="Pfam" id="PF17667">
    <property type="entry name" value="Pkinase_fungal"/>
    <property type="match status" value="1"/>
</dbReference>
<dbReference type="AlphaFoldDB" id="A0A6A6NL03"/>
<dbReference type="PANTHER" id="PTHR38248:SF2">
    <property type="entry name" value="FUNK1 11"/>
    <property type="match status" value="1"/>
</dbReference>
<proteinExistence type="predicted"/>
<dbReference type="InterPro" id="IPR040976">
    <property type="entry name" value="Pkinase_fungal"/>
</dbReference>
<name>A0A6A6NL03_9PEZI</name>
<dbReference type="Proteomes" id="UP000799766">
    <property type="component" value="Unassembled WGS sequence"/>
</dbReference>
<keyword evidence="4" id="KW-1185">Reference proteome</keyword>
<dbReference type="PANTHER" id="PTHR38248">
    <property type="entry name" value="FUNK1 6"/>
    <property type="match status" value="1"/>
</dbReference>
<evidence type="ECO:0000256" key="1">
    <source>
        <dbReference type="SAM" id="MobiDB-lite"/>
    </source>
</evidence>
<gene>
    <name evidence="3" type="ORF">BDY21DRAFT_417793</name>
</gene>
<evidence type="ECO:0000259" key="2">
    <source>
        <dbReference type="Pfam" id="PF17667"/>
    </source>
</evidence>
<reference evidence="3" key="1">
    <citation type="journal article" date="2020" name="Stud. Mycol.">
        <title>101 Dothideomycetes genomes: a test case for predicting lifestyles and emergence of pathogens.</title>
        <authorList>
            <person name="Haridas S."/>
            <person name="Albert R."/>
            <person name="Binder M."/>
            <person name="Bloem J."/>
            <person name="Labutti K."/>
            <person name="Salamov A."/>
            <person name="Andreopoulos B."/>
            <person name="Baker S."/>
            <person name="Barry K."/>
            <person name="Bills G."/>
            <person name="Bluhm B."/>
            <person name="Cannon C."/>
            <person name="Castanera R."/>
            <person name="Culley D."/>
            <person name="Daum C."/>
            <person name="Ezra D."/>
            <person name="Gonzalez J."/>
            <person name="Henrissat B."/>
            <person name="Kuo A."/>
            <person name="Liang C."/>
            <person name="Lipzen A."/>
            <person name="Lutzoni F."/>
            <person name="Magnuson J."/>
            <person name="Mondo S."/>
            <person name="Nolan M."/>
            <person name="Ohm R."/>
            <person name="Pangilinan J."/>
            <person name="Park H.-J."/>
            <person name="Ramirez L."/>
            <person name="Alfaro M."/>
            <person name="Sun H."/>
            <person name="Tritt A."/>
            <person name="Yoshinaga Y."/>
            <person name="Zwiers L.-H."/>
            <person name="Turgeon B."/>
            <person name="Goodwin S."/>
            <person name="Spatafora J."/>
            <person name="Crous P."/>
            <person name="Grigoriev I."/>
        </authorList>
    </citation>
    <scope>NUCLEOTIDE SEQUENCE</scope>
    <source>
        <strain evidence="3">ATCC 16933</strain>
    </source>
</reference>
<protein>
    <recommendedName>
        <fullName evidence="2">Fungal-type protein kinase domain-containing protein</fullName>
    </recommendedName>
</protein>
<organism evidence="3 4">
    <name type="scientific">Lineolata rhizophorae</name>
    <dbReference type="NCBI Taxonomy" id="578093"/>
    <lineage>
        <taxon>Eukaryota</taxon>
        <taxon>Fungi</taxon>
        <taxon>Dikarya</taxon>
        <taxon>Ascomycota</taxon>
        <taxon>Pezizomycotina</taxon>
        <taxon>Dothideomycetes</taxon>
        <taxon>Dothideomycetes incertae sedis</taxon>
        <taxon>Lineolatales</taxon>
        <taxon>Lineolataceae</taxon>
        <taxon>Lineolata</taxon>
    </lineage>
</organism>